<feature type="compositionally biased region" description="Low complexity" evidence="1">
    <location>
        <begin position="120"/>
        <end position="133"/>
    </location>
</feature>
<dbReference type="Proteomes" id="UP000800200">
    <property type="component" value="Unassembled WGS sequence"/>
</dbReference>
<keyword evidence="3" id="KW-1185">Reference proteome</keyword>
<gene>
    <name evidence="2" type="ORF">K469DRAFT_48707</name>
</gene>
<dbReference type="AlphaFoldDB" id="A0A6A6EI77"/>
<dbReference type="EMBL" id="ML994620">
    <property type="protein sequence ID" value="KAF2189820.1"/>
    <property type="molecule type" value="Genomic_DNA"/>
</dbReference>
<sequence length="226" mass="25700">MFLYGMPEDFLDIALLWEPRPGIIGLKPTQHVQDLTPILQVPTRLWAAWAGSFVTQSWGRYDITGSYHWIPSVSRQVIPTVRWFTMSSPSASFRRRANPNGSNTNPTLNTSPNHYQRDSNATTRIARGTGTGRIRNTFTHTSTPIKKWKWPFPIVAKGKSPIIPELMPYIFCRTSRAYLLTGDLSPDIPDTPNPLGPIYEEIITYLLNKRGFMLVYSLCKIIMTLT</sequence>
<evidence type="ECO:0000313" key="2">
    <source>
        <dbReference type="EMBL" id="KAF2189820.1"/>
    </source>
</evidence>
<organism evidence="2 3">
    <name type="scientific">Zopfia rhizophila CBS 207.26</name>
    <dbReference type="NCBI Taxonomy" id="1314779"/>
    <lineage>
        <taxon>Eukaryota</taxon>
        <taxon>Fungi</taxon>
        <taxon>Dikarya</taxon>
        <taxon>Ascomycota</taxon>
        <taxon>Pezizomycotina</taxon>
        <taxon>Dothideomycetes</taxon>
        <taxon>Dothideomycetes incertae sedis</taxon>
        <taxon>Zopfiaceae</taxon>
        <taxon>Zopfia</taxon>
    </lineage>
</organism>
<reference evidence="2" key="1">
    <citation type="journal article" date="2020" name="Stud. Mycol.">
        <title>101 Dothideomycetes genomes: a test case for predicting lifestyles and emergence of pathogens.</title>
        <authorList>
            <person name="Haridas S."/>
            <person name="Albert R."/>
            <person name="Binder M."/>
            <person name="Bloem J."/>
            <person name="Labutti K."/>
            <person name="Salamov A."/>
            <person name="Andreopoulos B."/>
            <person name="Baker S."/>
            <person name="Barry K."/>
            <person name="Bills G."/>
            <person name="Bluhm B."/>
            <person name="Cannon C."/>
            <person name="Castanera R."/>
            <person name="Culley D."/>
            <person name="Daum C."/>
            <person name="Ezra D."/>
            <person name="Gonzalez J."/>
            <person name="Henrissat B."/>
            <person name="Kuo A."/>
            <person name="Liang C."/>
            <person name="Lipzen A."/>
            <person name="Lutzoni F."/>
            <person name="Magnuson J."/>
            <person name="Mondo S."/>
            <person name="Nolan M."/>
            <person name="Ohm R."/>
            <person name="Pangilinan J."/>
            <person name="Park H.-J."/>
            <person name="Ramirez L."/>
            <person name="Alfaro M."/>
            <person name="Sun H."/>
            <person name="Tritt A."/>
            <person name="Yoshinaga Y."/>
            <person name="Zwiers L.-H."/>
            <person name="Turgeon B."/>
            <person name="Goodwin S."/>
            <person name="Spatafora J."/>
            <person name="Crous P."/>
            <person name="Grigoriev I."/>
        </authorList>
    </citation>
    <scope>NUCLEOTIDE SEQUENCE</scope>
    <source>
        <strain evidence="2">CBS 207.26</strain>
    </source>
</reference>
<feature type="region of interest" description="Disordered" evidence="1">
    <location>
        <begin position="94"/>
        <end position="133"/>
    </location>
</feature>
<feature type="compositionally biased region" description="Low complexity" evidence="1">
    <location>
        <begin position="98"/>
        <end position="113"/>
    </location>
</feature>
<protein>
    <submittedName>
        <fullName evidence="2">Uncharacterized protein</fullName>
    </submittedName>
</protein>
<name>A0A6A6EI77_9PEZI</name>
<proteinExistence type="predicted"/>
<evidence type="ECO:0000256" key="1">
    <source>
        <dbReference type="SAM" id="MobiDB-lite"/>
    </source>
</evidence>
<accession>A0A6A6EI77</accession>
<evidence type="ECO:0000313" key="3">
    <source>
        <dbReference type="Proteomes" id="UP000800200"/>
    </source>
</evidence>